<dbReference type="Gene3D" id="3.30.70.360">
    <property type="match status" value="1"/>
</dbReference>
<organism evidence="7 8">
    <name type="scientific">Labrys miyagiensis</name>
    <dbReference type="NCBI Taxonomy" id="346912"/>
    <lineage>
        <taxon>Bacteria</taxon>
        <taxon>Pseudomonadati</taxon>
        <taxon>Pseudomonadota</taxon>
        <taxon>Alphaproteobacteria</taxon>
        <taxon>Hyphomicrobiales</taxon>
        <taxon>Xanthobacteraceae</taxon>
        <taxon>Labrys</taxon>
    </lineage>
</organism>
<protein>
    <submittedName>
        <fullName evidence="7">Zn-dependent hydrolase</fullName>
    </submittedName>
</protein>
<dbReference type="EMBL" id="BSPC01000028">
    <property type="protein sequence ID" value="GLS20497.1"/>
    <property type="molecule type" value="Genomic_DNA"/>
</dbReference>
<dbReference type="PANTHER" id="PTHR32494:SF19">
    <property type="entry name" value="ALLANTOATE DEIMINASE-RELATED"/>
    <property type="match status" value="1"/>
</dbReference>
<name>A0ABQ6CLJ1_9HYPH</name>
<dbReference type="PANTHER" id="PTHR32494">
    <property type="entry name" value="ALLANTOATE DEIMINASE-RELATED"/>
    <property type="match status" value="1"/>
</dbReference>
<keyword evidence="5 7" id="KW-0378">Hydrolase</keyword>
<comment type="subunit">
    <text evidence="3">Homodimer.</text>
</comment>
<evidence type="ECO:0000313" key="7">
    <source>
        <dbReference type="EMBL" id="GLS20497.1"/>
    </source>
</evidence>
<dbReference type="InterPro" id="IPR002933">
    <property type="entry name" value="Peptidase_M20"/>
</dbReference>
<dbReference type="PIRSF" id="PIRSF001235">
    <property type="entry name" value="Amidase_carbamoylase"/>
    <property type="match status" value="1"/>
</dbReference>
<dbReference type="RefSeq" id="WP_284313577.1">
    <property type="nucleotide sequence ID" value="NZ_BSPC01000028.1"/>
</dbReference>
<dbReference type="Pfam" id="PF01546">
    <property type="entry name" value="Peptidase_M20"/>
    <property type="match status" value="1"/>
</dbReference>
<evidence type="ECO:0000256" key="4">
    <source>
        <dbReference type="ARBA" id="ARBA00022723"/>
    </source>
</evidence>
<dbReference type="InterPro" id="IPR010158">
    <property type="entry name" value="Amidase_Cbmase"/>
</dbReference>
<dbReference type="NCBIfam" id="TIGR01879">
    <property type="entry name" value="hydantase"/>
    <property type="match status" value="1"/>
</dbReference>
<gene>
    <name evidence="7" type="ORF">GCM10007874_35140</name>
</gene>
<proteinExistence type="inferred from homology"/>
<evidence type="ECO:0000313" key="8">
    <source>
        <dbReference type="Proteomes" id="UP001156882"/>
    </source>
</evidence>
<keyword evidence="8" id="KW-1185">Reference proteome</keyword>
<keyword evidence="4" id="KW-0479">Metal-binding</keyword>
<dbReference type="Proteomes" id="UP001156882">
    <property type="component" value="Unassembled WGS sequence"/>
</dbReference>
<dbReference type="GO" id="GO:0016787">
    <property type="term" value="F:hydrolase activity"/>
    <property type="evidence" value="ECO:0007669"/>
    <property type="project" value="UniProtKB-KW"/>
</dbReference>
<evidence type="ECO:0000256" key="5">
    <source>
        <dbReference type="ARBA" id="ARBA00022801"/>
    </source>
</evidence>
<accession>A0ABQ6CLJ1</accession>
<dbReference type="SUPFAM" id="SSF53187">
    <property type="entry name" value="Zn-dependent exopeptidases"/>
    <property type="match status" value="1"/>
</dbReference>
<dbReference type="SUPFAM" id="SSF55031">
    <property type="entry name" value="Bacterial exopeptidase dimerisation domain"/>
    <property type="match status" value="1"/>
</dbReference>
<dbReference type="Gene3D" id="3.40.630.10">
    <property type="entry name" value="Zn peptidases"/>
    <property type="match status" value="1"/>
</dbReference>
<evidence type="ECO:0000256" key="2">
    <source>
        <dbReference type="ARBA" id="ARBA00006153"/>
    </source>
</evidence>
<dbReference type="CDD" id="cd03884">
    <property type="entry name" value="M20_bAS"/>
    <property type="match status" value="1"/>
</dbReference>
<comment type="cofactor">
    <cofactor evidence="1">
        <name>Mn(2+)</name>
        <dbReference type="ChEBI" id="CHEBI:29035"/>
    </cofactor>
</comment>
<comment type="similarity">
    <text evidence="2">Belongs to the peptidase M20 family.</text>
</comment>
<evidence type="ECO:0000256" key="3">
    <source>
        <dbReference type="ARBA" id="ARBA00011738"/>
    </source>
</evidence>
<evidence type="ECO:0000256" key="6">
    <source>
        <dbReference type="ARBA" id="ARBA00023211"/>
    </source>
</evidence>
<evidence type="ECO:0000256" key="1">
    <source>
        <dbReference type="ARBA" id="ARBA00001936"/>
    </source>
</evidence>
<dbReference type="InterPro" id="IPR036264">
    <property type="entry name" value="Bact_exopeptidase_dim_dom"/>
</dbReference>
<comment type="caution">
    <text evidence="7">The sequence shown here is derived from an EMBL/GenBank/DDBJ whole genome shotgun (WGS) entry which is preliminary data.</text>
</comment>
<keyword evidence="6" id="KW-0464">Manganese</keyword>
<sequence>MVERAMALGREAESMIRALALISAEEGHLTRLYLTPEHRLAADLVRRWMAEAGLDVSEDALGTVRGRLAPESGGRNSVQRLLIGSHIDTVIDAGAYDGALGVIAGILAVREVIKKHGRMPFGIDVLAFGDEEGSRFPATLLCSQAVAGRFDPASLQVESVDGVKLEDALRAYGKDPAEIPAAAYEPGEAVAYVELHIEQGPVLEQADEALGVVTAIASQSRHSVTVVGEAGHAGTVPMNLRRDALAAAAEVALAVETLAQRNADDFMVATIGKLSLSPGASNVIPARVVFTVDLRSQTDARRIEAMNWLREEILAIARRRRVTAWIERTHEAVARPCDPALQAGFATTIGRHGGKSAIHLPSGAGHDGQAVGAMCPIGMLFVRCRGGISHNPAEFTSVRDMGLAVAAMIKFIEGFDPARLGRLRRADD</sequence>
<reference evidence="8" key="1">
    <citation type="journal article" date="2019" name="Int. J. Syst. Evol. Microbiol.">
        <title>The Global Catalogue of Microorganisms (GCM) 10K type strain sequencing project: providing services to taxonomists for standard genome sequencing and annotation.</title>
        <authorList>
            <consortium name="The Broad Institute Genomics Platform"/>
            <consortium name="The Broad Institute Genome Sequencing Center for Infectious Disease"/>
            <person name="Wu L."/>
            <person name="Ma J."/>
        </authorList>
    </citation>
    <scope>NUCLEOTIDE SEQUENCE [LARGE SCALE GENOMIC DNA]</scope>
    <source>
        <strain evidence="8">NBRC 101365</strain>
    </source>
</reference>
<dbReference type="NCBIfam" id="NF006775">
    <property type="entry name" value="PRK09290.2-5"/>
    <property type="match status" value="1"/>
</dbReference>